<evidence type="ECO:0000256" key="6">
    <source>
        <dbReference type="SAM" id="Phobius"/>
    </source>
</evidence>
<dbReference type="RefSeq" id="XP_033531537.1">
    <property type="nucleotide sequence ID" value="XM_033676644.1"/>
</dbReference>
<sequence>MASSLREQRRKHVVLDSPTSSSQATHLMSQSSFSLDHGVPEFGHRRSFSAASVGFHMDDGDGSGSKGFSELPRKDKRNFLLLVLLYFLQGVPMGLASGSVPFLLKSHVGYSEMGVFSLASYPYSLKLLWSPIVDAIWSRKLGRRKSWILPIQTISGLGMLWLGARAEAMMDAAGMDGGAGIWGFTSWWFMLVFMCATQDIAVDGWALTLLSTENLSYASTAQTVGLTAGSFLSSTVFLAFSSKDFANKWFRTIPGDTGLITLGGALTVSGWLYLLVTVGLAAMKREEYTKNSDGVWDVYKIMGGILKLKNIQTLLIVHLIAKIGFQANDAVTSLKLLDKGLKQEELALTVLIDFPFEIFLGYYVGKWSQTIPPMKLWCWGFVGRLIAAGIAQTVVMFFPSAGVNTPYFLGVIFQHVLSTFMNTVMFVAVSAFHARIADPVIGGTYMTLLATVTNLGGTFPRFFILKFVDMFTVASCIPPTTPLPPDALKGDPITAAFSCVAEPEKQRCAAGGGTCNISTDGYYIVNVLCIIIGVVTFWGFIKPAVLKLQALPMKAWRLSDGS</sequence>
<dbReference type="Proteomes" id="UP000504638">
    <property type="component" value="Unplaced"/>
</dbReference>
<feature type="transmembrane region" description="Helical" evidence="6">
    <location>
        <begin position="444"/>
        <end position="464"/>
    </location>
</feature>
<evidence type="ECO:0000256" key="5">
    <source>
        <dbReference type="SAM" id="MobiDB-lite"/>
    </source>
</evidence>
<feature type="transmembrane region" description="Helical" evidence="6">
    <location>
        <begin position="79"/>
        <end position="103"/>
    </location>
</feature>
<feature type="transmembrane region" description="Helical" evidence="6">
    <location>
        <begin position="376"/>
        <end position="401"/>
    </location>
</feature>
<dbReference type="PANTHER" id="PTHR12778">
    <property type="entry name" value="SOLUTE CARRIER FAMILY 33 ACETYL-COA TRANSPORTER -RELATED"/>
    <property type="match status" value="1"/>
</dbReference>
<evidence type="ECO:0000313" key="8">
    <source>
        <dbReference type="Proteomes" id="UP000504638"/>
    </source>
</evidence>
<evidence type="ECO:0000313" key="9">
    <source>
        <dbReference type="RefSeq" id="XP_033531537.1"/>
    </source>
</evidence>
<dbReference type="SUPFAM" id="SSF103473">
    <property type="entry name" value="MFS general substrate transporter"/>
    <property type="match status" value="1"/>
</dbReference>
<reference evidence="7 9" key="1">
    <citation type="submission" date="2020-01" db="EMBL/GenBank/DDBJ databases">
        <authorList>
            <consortium name="DOE Joint Genome Institute"/>
            <person name="Haridas S."/>
            <person name="Albert R."/>
            <person name="Binder M."/>
            <person name="Bloem J."/>
            <person name="Labutti K."/>
            <person name="Salamov A."/>
            <person name="Andreopoulos B."/>
            <person name="Baker S.E."/>
            <person name="Barry K."/>
            <person name="Bills G."/>
            <person name="Bluhm B.H."/>
            <person name="Cannon C."/>
            <person name="Castanera R."/>
            <person name="Culley D.E."/>
            <person name="Daum C."/>
            <person name="Ezra D."/>
            <person name="Gonzalez J.B."/>
            <person name="Henrissat B."/>
            <person name="Kuo A."/>
            <person name="Liang C."/>
            <person name="Lipzen A."/>
            <person name="Lutzoni F."/>
            <person name="Magnuson J."/>
            <person name="Mondo S."/>
            <person name="Nolan M."/>
            <person name="Ohm R."/>
            <person name="Pangilinan J."/>
            <person name="Park H.-J."/>
            <person name="Ramirez L."/>
            <person name="Alfaro M."/>
            <person name="Sun H."/>
            <person name="Tritt A."/>
            <person name="Yoshinaga Y."/>
            <person name="Zwiers L.-H."/>
            <person name="Turgeon B.G."/>
            <person name="Goodwin S.B."/>
            <person name="Spatafora J.W."/>
            <person name="Crous P.W."/>
            <person name="Grigoriev I.V."/>
        </authorList>
    </citation>
    <scope>NUCLEOTIDE SEQUENCE</scope>
    <source>
        <strain evidence="7 9">CBS 781.70</strain>
    </source>
</reference>
<reference evidence="9" key="2">
    <citation type="submission" date="2020-04" db="EMBL/GenBank/DDBJ databases">
        <authorList>
            <consortium name="NCBI Genome Project"/>
        </authorList>
    </citation>
    <scope>NUCLEOTIDE SEQUENCE</scope>
    <source>
        <strain evidence="9">CBS 781.70</strain>
    </source>
</reference>
<dbReference type="InterPro" id="IPR024371">
    <property type="entry name" value="AcetylCoA_trans_1-like"/>
</dbReference>
<dbReference type="GO" id="GO:0008521">
    <property type="term" value="F:acetyl-CoA transmembrane transporter activity"/>
    <property type="evidence" value="ECO:0007669"/>
    <property type="project" value="InterPro"/>
</dbReference>
<dbReference type="GO" id="GO:0035348">
    <property type="term" value="P:acetyl-CoA transmembrane transport"/>
    <property type="evidence" value="ECO:0007669"/>
    <property type="project" value="InterPro"/>
</dbReference>
<dbReference type="InterPro" id="IPR004752">
    <property type="entry name" value="AmpG_permease/AT-1"/>
</dbReference>
<gene>
    <name evidence="7 9" type="ORF">P152DRAFT_402249</name>
</gene>
<reference evidence="9" key="3">
    <citation type="submission" date="2025-04" db="UniProtKB">
        <authorList>
            <consortium name="RefSeq"/>
        </authorList>
    </citation>
    <scope>IDENTIFICATION</scope>
    <source>
        <strain evidence="9">CBS 781.70</strain>
    </source>
</reference>
<keyword evidence="3 6" id="KW-1133">Transmembrane helix</keyword>
<evidence type="ECO:0000256" key="1">
    <source>
        <dbReference type="ARBA" id="ARBA00004141"/>
    </source>
</evidence>
<evidence type="ECO:0000256" key="2">
    <source>
        <dbReference type="ARBA" id="ARBA00022692"/>
    </source>
</evidence>
<dbReference type="FunFam" id="1.20.1250.20:FF:000289">
    <property type="entry name" value="Acetyl-coenzyme A transporter 1"/>
    <property type="match status" value="1"/>
</dbReference>
<dbReference type="AlphaFoldDB" id="A0A6G1FW29"/>
<evidence type="ECO:0000256" key="4">
    <source>
        <dbReference type="ARBA" id="ARBA00023136"/>
    </source>
</evidence>
<keyword evidence="4 6" id="KW-0472">Membrane</keyword>
<dbReference type="InterPro" id="IPR036259">
    <property type="entry name" value="MFS_trans_sf"/>
</dbReference>
<accession>A0A6G1FW29</accession>
<name>A0A6G1FW29_9PEZI</name>
<protein>
    <recommendedName>
        <fullName evidence="10">Acetyl-coenzyme A transporter 1</fullName>
    </recommendedName>
</protein>
<dbReference type="Pfam" id="PF13000">
    <property type="entry name" value="Acatn"/>
    <property type="match status" value="2"/>
</dbReference>
<feature type="transmembrane region" description="Helical" evidence="6">
    <location>
        <begin position="260"/>
        <end position="283"/>
    </location>
</feature>
<feature type="region of interest" description="Disordered" evidence="5">
    <location>
        <begin position="1"/>
        <end position="25"/>
    </location>
</feature>
<dbReference type="Gene3D" id="1.20.1250.20">
    <property type="entry name" value="MFS general substrate transporter like domains"/>
    <property type="match status" value="1"/>
</dbReference>
<feature type="transmembrane region" description="Helical" evidence="6">
    <location>
        <begin position="521"/>
        <end position="541"/>
    </location>
</feature>
<feature type="transmembrane region" description="Helical" evidence="6">
    <location>
        <begin position="115"/>
        <end position="135"/>
    </location>
</feature>
<comment type="subcellular location">
    <subcellularLocation>
        <location evidence="1">Membrane</location>
        <topology evidence="1">Multi-pass membrane protein</topology>
    </subcellularLocation>
</comment>
<evidence type="ECO:0000256" key="3">
    <source>
        <dbReference type="ARBA" id="ARBA00022989"/>
    </source>
</evidence>
<dbReference type="EMBL" id="ML975169">
    <property type="protein sequence ID" value="KAF1809906.1"/>
    <property type="molecule type" value="Genomic_DNA"/>
</dbReference>
<evidence type="ECO:0000313" key="7">
    <source>
        <dbReference type="EMBL" id="KAF1809906.1"/>
    </source>
</evidence>
<organism evidence="7">
    <name type="scientific">Eremomyces bilateralis CBS 781.70</name>
    <dbReference type="NCBI Taxonomy" id="1392243"/>
    <lineage>
        <taxon>Eukaryota</taxon>
        <taxon>Fungi</taxon>
        <taxon>Dikarya</taxon>
        <taxon>Ascomycota</taxon>
        <taxon>Pezizomycotina</taxon>
        <taxon>Dothideomycetes</taxon>
        <taxon>Dothideomycetes incertae sedis</taxon>
        <taxon>Eremomycetales</taxon>
        <taxon>Eremomycetaceae</taxon>
        <taxon>Eremomyces</taxon>
    </lineage>
</organism>
<proteinExistence type="predicted"/>
<feature type="transmembrane region" description="Helical" evidence="6">
    <location>
        <begin position="407"/>
        <end position="432"/>
    </location>
</feature>
<feature type="transmembrane region" description="Helical" evidence="6">
    <location>
        <begin position="147"/>
        <end position="166"/>
    </location>
</feature>
<evidence type="ECO:0008006" key="10">
    <source>
        <dbReference type="Google" id="ProtNLM"/>
    </source>
</evidence>
<keyword evidence="8" id="KW-1185">Reference proteome</keyword>
<feature type="transmembrane region" description="Helical" evidence="6">
    <location>
        <begin position="186"/>
        <end position="210"/>
    </location>
</feature>
<feature type="transmembrane region" description="Helical" evidence="6">
    <location>
        <begin position="217"/>
        <end position="240"/>
    </location>
</feature>
<dbReference type="GeneID" id="54417214"/>
<dbReference type="OrthoDB" id="6415790at2759"/>
<dbReference type="PANTHER" id="PTHR12778:SF9">
    <property type="entry name" value="ACETYL-COENZYME A TRANSPORTER 1"/>
    <property type="match status" value="1"/>
</dbReference>
<keyword evidence="2 6" id="KW-0812">Transmembrane</keyword>
<dbReference type="GO" id="GO:0016020">
    <property type="term" value="C:membrane"/>
    <property type="evidence" value="ECO:0007669"/>
    <property type="project" value="UniProtKB-SubCell"/>
</dbReference>